<dbReference type="EMBL" id="JBCLYO010000001">
    <property type="protein sequence ID" value="KAL0097483.1"/>
    <property type="molecule type" value="Genomic_DNA"/>
</dbReference>
<feature type="region of interest" description="Disordered" evidence="1">
    <location>
        <begin position="439"/>
        <end position="466"/>
    </location>
</feature>
<dbReference type="PANTHER" id="PTHR12100:SF1">
    <property type="entry name" value="RECYCLIN-1"/>
    <property type="match status" value="1"/>
</dbReference>
<feature type="domain" description="F-box" evidence="2">
    <location>
        <begin position="9"/>
        <end position="55"/>
    </location>
</feature>
<comment type="caution">
    <text evidence="3">The sequence shown here is derived from an EMBL/GenBank/DDBJ whole genome shotgun (WGS) entry which is preliminary data.</text>
</comment>
<dbReference type="Proteomes" id="UP001448207">
    <property type="component" value="Unassembled WGS sequence"/>
</dbReference>
<dbReference type="Pfam" id="PF07393">
    <property type="entry name" value="Sec10_HB"/>
    <property type="match status" value="1"/>
</dbReference>
<evidence type="ECO:0000259" key="2">
    <source>
        <dbReference type="PROSITE" id="PS50181"/>
    </source>
</evidence>
<evidence type="ECO:0000313" key="4">
    <source>
        <dbReference type="Proteomes" id="UP001448207"/>
    </source>
</evidence>
<dbReference type="SMART" id="SM00256">
    <property type="entry name" value="FBOX"/>
    <property type="match status" value="1"/>
</dbReference>
<evidence type="ECO:0000256" key="1">
    <source>
        <dbReference type="SAM" id="MobiDB-lite"/>
    </source>
</evidence>
<dbReference type="InterPro" id="IPR048627">
    <property type="entry name" value="Sec10_HB"/>
</dbReference>
<protein>
    <submittedName>
        <fullName evidence="3">Exocyst complex component Sec10-domain-containing protein</fullName>
    </submittedName>
</protein>
<evidence type="ECO:0000313" key="3">
    <source>
        <dbReference type="EMBL" id="KAL0097483.1"/>
    </source>
</evidence>
<dbReference type="InterPro" id="IPR001810">
    <property type="entry name" value="F-box_dom"/>
</dbReference>
<dbReference type="InterPro" id="IPR036047">
    <property type="entry name" value="F-box-like_dom_sf"/>
</dbReference>
<organism evidence="3 4">
    <name type="scientific">Phycomyces blakesleeanus</name>
    <dbReference type="NCBI Taxonomy" id="4837"/>
    <lineage>
        <taxon>Eukaryota</taxon>
        <taxon>Fungi</taxon>
        <taxon>Fungi incertae sedis</taxon>
        <taxon>Mucoromycota</taxon>
        <taxon>Mucoromycotina</taxon>
        <taxon>Mucoromycetes</taxon>
        <taxon>Mucorales</taxon>
        <taxon>Phycomycetaceae</taxon>
        <taxon>Phycomyces</taxon>
    </lineage>
</organism>
<name>A0ABR3BF57_PHYBL</name>
<accession>A0ABR3BF57</accession>
<reference evidence="3 4" key="1">
    <citation type="submission" date="2024-04" db="EMBL/GenBank/DDBJ databases">
        <title>Symmetric and asymmetric DNA N6-adenine methylation regulates different biological responses in Mucorales.</title>
        <authorList>
            <consortium name="Lawrence Berkeley National Laboratory"/>
            <person name="Lax C."/>
            <person name="Mondo S.J."/>
            <person name="Osorio-Concepcion M."/>
            <person name="Muszewska A."/>
            <person name="Corrochano-Luque M."/>
            <person name="Gutierrez G."/>
            <person name="Riley R."/>
            <person name="Lipzen A."/>
            <person name="Guo J."/>
            <person name="Hundley H."/>
            <person name="Amirebrahimi M."/>
            <person name="Ng V."/>
            <person name="Lorenzo-Gutierrez D."/>
            <person name="Binder U."/>
            <person name="Yang J."/>
            <person name="Song Y."/>
            <person name="Canovas D."/>
            <person name="Navarro E."/>
            <person name="Freitag M."/>
            <person name="Gabaldon T."/>
            <person name="Grigoriev I.V."/>
            <person name="Corrochano L.M."/>
            <person name="Nicolas F.E."/>
            <person name="Garre V."/>
        </authorList>
    </citation>
    <scope>NUCLEOTIDE SEQUENCE [LARGE SCALE GENOMIC DNA]</scope>
    <source>
        <strain evidence="3 4">L51</strain>
    </source>
</reference>
<proteinExistence type="predicted"/>
<gene>
    <name evidence="3" type="ORF">J3Q64DRAFT_1630988</name>
</gene>
<dbReference type="SUPFAM" id="SSF81383">
    <property type="entry name" value="F-box domain"/>
    <property type="match status" value="1"/>
</dbReference>
<dbReference type="Pfam" id="PF12937">
    <property type="entry name" value="F-box-like"/>
    <property type="match status" value="1"/>
</dbReference>
<dbReference type="PANTHER" id="PTHR12100">
    <property type="entry name" value="SEC10"/>
    <property type="match status" value="1"/>
</dbReference>
<sequence length="840" mass="95916">MNFNNDTANKQSHSLPPNVLIRVFENLPISSLANVAMASRRFKVLAYDDEIWDTKLKIMLESDTGALAALLEDPNAKLSLIDKDTSFLINNKPLNTLIPGMSRDPYNERARAKSTGHARERFKELYIRIAPYYLDLRNINGKSKVLQDFGSAPETCGKTLNLLVGLGKCKVVDDWRELNDTVEALCQYFESASLHEFEIAYDSNKPAEMKVYAHAIIALNGGSLCIQTFLQKHPIFYDNPFKPEDNFVSSGLDIDSLKNLFAAITDAMKQQAELIIQVFPPSADVFYMFADRVFEDVVNSSNYLYAISSILTLVYSLVDVITGDDVAIRIDKERGINLLYKLFFPLLDDYLEEEKKYVEKKYGKEIADWNQSSGERRDDPSVRLTNQSRELFKRNYLLAFKKVIALPIDLVSSAATTIASPFQRSMQFSFKSEDKTANKRASSTLASSSRNSIPTPTTPETKSLEPSDALENAQHELDALQNLLSLSVAVNMIHVNKDSERRVQRFINIGFPGRMKQDIQKTFEAIFINLLKTLGHDHIQTAFERASKRLLSYKPDPESLKFNNGEVPPLTEFFGMVHLADLMQHMIQAYYDEEITKYVDKHDFMNDINKEKKSFERLLDDCVAQGMDHGIQVLLAQVEMILSTEQKPEDYNPPSDIDVDLKPTKACFDAIECLKKNISMLSGAAEKSTMDLFFSEIGRRFFEVLCKHLKAQTVNEMGGLRYICDMNAYYAFAVDLKQRAITPYFSALKSLSNVYIITSPQDIKSVIHDLERYHGLMRIEDLFEFASCRADWPIIKKVVQKDMTDCSIICSHSNRRHNHCAHLFHLIHFLRLLCNCYFWR</sequence>
<keyword evidence="4" id="KW-1185">Reference proteome</keyword>
<dbReference type="Gene3D" id="1.20.1280.50">
    <property type="match status" value="1"/>
</dbReference>
<feature type="compositionally biased region" description="Low complexity" evidence="1">
    <location>
        <begin position="440"/>
        <end position="452"/>
    </location>
</feature>
<dbReference type="InterPro" id="IPR009976">
    <property type="entry name" value="Sec10-like"/>
</dbReference>
<dbReference type="PROSITE" id="PS50181">
    <property type="entry name" value="FBOX"/>
    <property type="match status" value="1"/>
</dbReference>